<dbReference type="KEGG" id="yca:F0T03_07975"/>
<organism evidence="1 2">
    <name type="scientific">Yersinia canariae</name>
    <dbReference type="NCBI Taxonomy" id="2607663"/>
    <lineage>
        <taxon>Bacteria</taxon>
        <taxon>Pseudomonadati</taxon>
        <taxon>Pseudomonadota</taxon>
        <taxon>Gammaproteobacteria</taxon>
        <taxon>Enterobacterales</taxon>
        <taxon>Yersiniaceae</taxon>
        <taxon>Yersinia</taxon>
    </lineage>
</organism>
<evidence type="ECO:0008006" key="3">
    <source>
        <dbReference type="Google" id="ProtNLM"/>
    </source>
</evidence>
<accession>A0A857EY91</accession>
<reference evidence="2" key="1">
    <citation type="submission" date="2019-09" db="EMBL/GenBank/DDBJ databases">
        <title>Yersinia canariae sp. nov., isolated from a human yersiniosis case.</title>
        <authorList>
            <person name="Nguyen S.V."/>
            <person name="Greig D."/>
            <person name="Hurley D."/>
            <person name="Cao Y."/>
            <person name="McCabe E."/>
            <person name="Mitchell M."/>
            <person name="Jenkins C."/>
            <person name="Fanning S."/>
        </authorList>
    </citation>
    <scope>NUCLEOTIDE SEQUENCE [LARGE SCALE GENOMIC DNA]</scope>
    <source>
        <strain evidence="2">NCTC 14382</strain>
    </source>
</reference>
<keyword evidence="2" id="KW-1185">Reference proteome</keyword>
<proteinExistence type="predicted"/>
<gene>
    <name evidence="1" type="ORF">F0T03_07975</name>
</gene>
<dbReference type="Proteomes" id="UP000464402">
    <property type="component" value="Chromosome"/>
</dbReference>
<evidence type="ECO:0000313" key="1">
    <source>
        <dbReference type="EMBL" id="QHB32101.1"/>
    </source>
</evidence>
<dbReference type="PROSITE" id="PS51257">
    <property type="entry name" value="PROKAR_LIPOPROTEIN"/>
    <property type="match status" value="1"/>
</dbReference>
<dbReference type="AlphaFoldDB" id="A0A857EY91"/>
<name>A0A857EY91_9GAMM</name>
<dbReference type="EMBL" id="CP043727">
    <property type="protein sequence ID" value="QHB32101.1"/>
    <property type="molecule type" value="Genomic_DNA"/>
</dbReference>
<protein>
    <recommendedName>
        <fullName evidence="3">Lipoprotein</fullName>
    </recommendedName>
</protein>
<dbReference type="RefSeq" id="WP_159677699.1">
    <property type="nucleotide sequence ID" value="NZ_CP043727.1"/>
</dbReference>
<sequence length="104" mass="11305">MNKIVFIFLTISMMLLQGCSTSPKHKGVNWGDGDCPALTPDQLSKGFLILQDGKTLKCQIRPYVSNMACQGITDDTNADAVLCQNANGSQGLFLFDNKGVLIKH</sequence>
<evidence type="ECO:0000313" key="2">
    <source>
        <dbReference type="Proteomes" id="UP000464402"/>
    </source>
</evidence>